<feature type="compositionally biased region" description="Polar residues" evidence="1">
    <location>
        <begin position="205"/>
        <end position="231"/>
    </location>
</feature>
<dbReference type="InParanoid" id="F4RPS3"/>
<dbReference type="AlphaFoldDB" id="F4RPS3"/>
<dbReference type="RefSeq" id="XP_007411084.1">
    <property type="nucleotide sequence ID" value="XM_007411022.1"/>
</dbReference>
<reference evidence="3" key="1">
    <citation type="journal article" date="2011" name="Proc. Natl. Acad. Sci. U.S.A.">
        <title>Obligate biotrophy features unraveled by the genomic analysis of rust fungi.</title>
        <authorList>
            <person name="Duplessis S."/>
            <person name="Cuomo C.A."/>
            <person name="Lin Y.-C."/>
            <person name="Aerts A."/>
            <person name="Tisserant E."/>
            <person name="Veneault-Fourrey C."/>
            <person name="Joly D.L."/>
            <person name="Hacquard S."/>
            <person name="Amselem J."/>
            <person name="Cantarel B.L."/>
            <person name="Chiu R."/>
            <person name="Coutinho P.M."/>
            <person name="Feau N."/>
            <person name="Field M."/>
            <person name="Frey P."/>
            <person name="Gelhaye E."/>
            <person name="Goldberg J."/>
            <person name="Grabherr M.G."/>
            <person name="Kodira C.D."/>
            <person name="Kohler A."/>
            <person name="Kuees U."/>
            <person name="Lindquist E.A."/>
            <person name="Lucas S.M."/>
            <person name="Mago R."/>
            <person name="Mauceli E."/>
            <person name="Morin E."/>
            <person name="Murat C."/>
            <person name="Pangilinan J.L."/>
            <person name="Park R."/>
            <person name="Pearson M."/>
            <person name="Quesneville H."/>
            <person name="Rouhier N."/>
            <person name="Sakthikumar S."/>
            <person name="Salamov A.A."/>
            <person name="Schmutz J."/>
            <person name="Selles B."/>
            <person name="Shapiro H."/>
            <person name="Tanguay P."/>
            <person name="Tuskan G.A."/>
            <person name="Henrissat B."/>
            <person name="Van de Peer Y."/>
            <person name="Rouze P."/>
            <person name="Ellis J.G."/>
            <person name="Dodds P.N."/>
            <person name="Schein J.E."/>
            <person name="Zhong S."/>
            <person name="Hamelin R.C."/>
            <person name="Grigoriev I.V."/>
            <person name="Szabo L.J."/>
            <person name="Martin F."/>
        </authorList>
    </citation>
    <scope>NUCLEOTIDE SEQUENCE [LARGE SCALE GENOMIC DNA]</scope>
    <source>
        <strain evidence="3">98AG31 / pathotype 3-4-7</strain>
    </source>
</reference>
<dbReference type="EMBL" id="GL883112">
    <property type="protein sequence ID" value="EGG05595.1"/>
    <property type="molecule type" value="Genomic_DNA"/>
</dbReference>
<evidence type="ECO:0000313" key="2">
    <source>
        <dbReference type="EMBL" id="EGG05595.1"/>
    </source>
</evidence>
<feature type="region of interest" description="Disordered" evidence="1">
    <location>
        <begin position="157"/>
        <end position="231"/>
    </location>
</feature>
<dbReference type="KEGG" id="mlr:MELLADRAFT_63996"/>
<dbReference type="VEuPathDB" id="FungiDB:MELLADRAFT_63996"/>
<feature type="compositionally biased region" description="Low complexity" evidence="1">
    <location>
        <begin position="161"/>
        <end position="174"/>
    </location>
</feature>
<gene>
    <name evidence="2" type="ORF">MELLADRAFT_63996</name>
</gene>
<feature type="compositionally biased region" description="Polar residues" evidence="1">
    <location>
        <begin position="175"/>
        <end position="190"/>
    </location>
</feature>
<dbReference type="HOGENOM" id="CLU_049472_0_0_1"/>
<feature type="compositionally biased region" description="Polar residues" evidence="1">
    <location>
        <begin position="57"/>
        <end position="73"/>
    </location>
</feature>
<feature type="region of interest" description="Disordered" evidence="1">
    <location>
        <begin position="100"/>
        <end position="145"/>
    </location>
</feature>
<dbReference type="Proteomes" id="UP000001072">
    <property type="component" value="Unassembled WGS sequence"/>
</dbReference>
<name>F4RPS3_MELLP</name>
<sequence>MSESSAQGIPQPALDPDSPGSNKQTMLDWLRINHPHTVIPSKAKKAEVANILRGTQAKDQNSGSQSNQSTPVMSQVARYPTHQILHKSLPLATNTSKLSDQLGKRLASQELTPSHPKKRVLSETKPKIAGQTFEPPKLSKETKTSVLIERSCQSLRQPRLSSIISSQPAQSSSSNRPLPSPQVSPVSNISNEDEKKELEALKNSGKPNSKSVQKQSTSKPKNTQNTPKDVDLTQFSDTELFEVGNLVRTLDEQLSRVESSLKIVKEKVGTNALQELQQDQTKSLIEKHSSNLETTKKDIHALRTMVESLDSKTKNLQRDLDKAHSTIQGFEQILRRLLGGTDDSDLDEEYEENENEIEENESSSSNNSDA</sequence>
<dbReference type="GeneID" id="18930191"/>
<accession>F4RPS3</accession>
<evidence type="ECO:0000313" key="3">
    <source>
        <dbReference type="Proteomes" id="UP000001072"/>
    </source>
</evidence>
<feature type="region of interest" description="Disordered" evidence="1">
    <location>
        <begin position="340"/>
        <end position="370"/>
    </location>
</feature>
<organism evidence="3">
    <name type="scientific">Melampsora larici-populina (strain 98AG31 / pathotype 3-4-7)</name>
    <name type="common">Poplar leaf rust fungus</name>
    <dbReference type="NCBI Taxonomy" id="747676"/>
    <lineage>
        <taxon>Eukaryota</taxon>
        <taxon>Fungi</taxon>
        <taxon>Dikarya</taxon>
        <taxon>Basidiomycota</taxon>
        <taxon>Pucciniomycotina</taxon>
        <taxon>Pucciniomycetes</taxon>
        <taxon>Pucciniales</taxon>
        <taxon>Melampsoraceae</taxon>
        <taxon>Melampsora</taxon>
    </lineage>
</organism>
<keyword evidence="3" id="KW-1185">Reference proteome</keyword>
<proteinExistence type="predicted"/>
<protein>
    <submittedName>
        <fullName evidence="2">Uncharacterized protein</fullName>
    </submittedName>
</protein>
<feature type="compositionally biased region" description="Acidic residues" evidence="1">
    <location>
        <begin position="342"/>
        <end position="361"/>
    </location>
</feature>
<feature type="region of interest" description="Disordered" evidence="1">
    <location>
        <begin position="1"/>
        <end position="74"/>
    </location>
</feature>
<evidence type="ECO:0000256" key="1">
    <source>
        <dbReference type="SAM" id="MobiDB-lite"/>
    </source>
</evidence>